<dbReference type="OrthoDB" id="5195143at2"/>
<proteinExistence type="predicted"/>
<name>A0A6H9YYC1_9ACTN</name>
<comment type="caution">
    <text evidence="1">The sequence shown here is derived from an EMBL/GenBank/DDBJ whole genome shotgun (WGS) entry which is preliminary data.</text>
</comment>
<dbReference type="NCBIfam" id="NF033530">
    <property type="entry name" value="lasso_PqqD_Strm"/>
    <property type="match status" value="1"/>
</dbReference>
<sequence>MRLGLSPHVSMTETEHGMVLLDEKTGRYWQTNATGAAVVRLLAGGATVEEATEALAHRYPSAADRVAADVDTLVRSLKETGMVAS</sequence>
<evidence type="ECO:0000313" key="1">
    <source>
        <dbReference type="EMBL" id="KAB2352444.1"/>
    </source>
</evidence>
<dbReference type="InterPro" id="IPR041881">
    <property type="entry name" value="PqqD_sf"/>
</dbReference>
<keyword evidence="2" id="KW-1185">Reference proteome</keyword>
<reference evidence="1 2" key="1">
    <citation type="submission" date="2019-09" db="EMBL/GenBank/DDBJ databases">
        <title>Actinomadura physcomitrii sp. nov., a novel actinomycete isolated from moss [Physcomitrium sphaericum (Ludw) Fuernr].</title>
        <authorList>
            <person name="Zhuang X."/>
            <person name="Liu C."/>
        </authorList>
    </citation>
    <scope>NUCLEOTIDE SEQUENCE [LARGE SCALE GENOMIC DNA]</scope>
    <source>
        <strain evidence="1 2">HMC1</strain>
    </source>
</reference>
<dbReference type="Pfam" id="PF05402">
    <property type="entry name" value="PqqD"/>
    <property type="match status" value="1"/>
</dbReference>
<accession>A0A6H9YYC1</accession>
<organism evidence="1 2">
    <name type="scientific">Actinomadura rudentiformis</name>
    <dbReference type="NCBI Taxonomy" id="359158"/>
    <lineage>
        <taxon>Bacteria</taxon>
        <taxon>Bacillati</taxon>
        <taxon>Actinomycetota</taxon>
        <taxon>Actinomycetes</taxon>
        <taxon>Streptosporangiales</taxon>
        <taxon>Thermomonosporaceae</taxon>
        <taxon>Actinomadura</taxon>
    </lineage>
</organism>
<dbReference type="EMBL" id="WBMT01000001">
    <property type="protein sequence ID" value="KAB2352444.1"/>
    <property type="molecule type" value="Genomic_DNA"/>
</dbReference>
<evidence type="ECO:0000313" key="2">
    <source>
        <dbReference type="Proteomes" id="UP000468735"/>
    </source>
</evidence>
<dbReference type="InterPro" id="IPR008792">
    <property type="entry name" value="PQQD"/>
</dbReference>
<dbReference type="AlphaFoldDB" id="A0A6H9YYC1"/>
<dbReference type="Gene3D" id="1.10.10.1150">
    <property type="entry name" value="Coenzyme PQQ synthesis protein D (PqqD)"/>
    <property type="match status" value="1"/>
</dbReference>
<protein>
    <submittedName>
        <fullName evidence="1">Lasso peptide biosynthesis PqqD family chaperone</fullName>
    </submittedName>
</protein>
<gene>
    <name evidence="1" type="ORF">F8566_01805</name>
</gene>
<dbReference type="Proteomes" id="UP000468735">
    <property type="component" value="Unassembled WGS sequence"/>
</dbReference>
<dbReference type="RefSeq" id="WP_151557261.1">
    <property type="nucleotide sequence ID" value="NZ_WBMT01000001.1"/>
</dbReference>